<evidence type="ECO:0000259" key="1">
    <source>
        <dbReference type="Pfam" id="PF00535"/>
    </source>
</evidence>
<dbReference type="Gene3D" id="3.90.550.10">
    <property type="entry name" value="Spore Coat Polysaccharide Biosynthesis Protein SpsA, Chain A"/>
    <property type="match status" value="1"/>
</dbReference>
<keyword evidence="3" id="KW-1185">Reference proteome</keyword>
<dbReference type="Pfam" id="PF00535">
    <property type="entry name" value="Glycos_transf_2"/>
    <property type="match status" value="1"/>
</dbReference>
<gene>
    <name evidence="2" type="ORF">IC620_02080</name>
</gene>
<sequence>MSILRNGVSVIQCTNKFNVMENIFSNYGRQTFKNKEMILILNHDNFDEREWRIRAAHYPAVRVFKVPGAYTLGQCLNLGVRKSRYEVLAKFDDDDYYGENYLRSSMRALQNTKIDFVVRKNYYLYLTERQALYIHRNGRHGGCFVWRRWISREIPFINQNTDEDVQFINAALARGCQLFRTTDLDYVYIRNNLDQHTWKVGVDELISYGYQFVTNTRDFTRYLSK</sequence>
<dbReference type="InterPro" id="IPR029044">
    <property type="entry name" value="Nucleotide-diphossugar_trans"/>
</dbReference>
<dbReference type="InterPro" id="IPR001173">
    <property type="entry name" value="Glyco_trans_2-like"/>
</dbReference>
<proteinExistence type="predicted"/>
<accession>A0A926RTB8</accession>
<dbReference type="RefSeq" id="WP_191138964.1">
    <property type="nucleotide sequence ID" value="NZ_JACXAG020000002.1"/>
</dbReference>
<protein>
    <submittedName>
        <fullName evidence="2">Glycosyltransferase</fullName>
    </submittedName>
</protein>
<dbReference type="AlphaFoldDB" id="A0A926RTB8"/>
<evidence type="ECO:0000313" key="3">
    <source>
        <dbReference type="Proteomes" id="UP000661691"/>
    </source>
</evidence>
<evidence type="ECO:0000313" key="2">
    <source>
        <dbReference type="EMBL" id="MBD1371147.1"/>
    </source>
</evidence>
<comment type="caution">
    <text evidence="2">The sequence shown here is derived from an EMBL/GenBank/DDBJ whole genome shotgun (WGS) entry which is preliminary data.</text>
</comment>
<feature type="domain" description="Glycosyltransferase 2-like" evidence="1">
    <location>
        <begin position="10"/>
        <end position="132"/>
    </location>
</feature>
<organism evidence="2 3">
    <name type="scientific">Polycladospora coralii</name>
    <dbReference type="NCBI Taxonomy" id="2771432"/>
    <lineage>
        <taxon>Bacteria</taxon>
        <taxon>Bacillati</taxon>
        <taxon>Bacillota</taxon>
        <taxon>Bacilli</taxon>
        <taxon>Bacillales</taxon>
        <taxon>Thermoactinomycetaceae</taxon>
        <taxon>Polycladospora</taxon>
    </lineage>
</organism>
<dbReference type="EMBL" id="JACXAH010000002">
    <property type="protein sequence ID" value="MBD1371147.1"/>
    <property type="molecule type" value="Genomic_DNA"/>
</dbReference>
<name>A0A926RTB8_9BACL</name>
<reference evidence="2" key="1">
    <citation type="submission" date="2020-09" db="EMBL/GenBank/DDBJ databases">
        <title>A novel bacterium of genus Hazenella, isolated from South China Sea.</title>
        <authorList>
            <person name="Huang H."/>
            <person name="Mo K."/>
            <person name="Hu Y."/>
        </authorList>
    </citation>
    <scope>NUCLEOTIDE SEQUENCE</scope>
    <source>
        <strain evidence="2">IB182357</strain>
    </source>
</reference>
<dbReference type="Proteomes" id="UP000661691">
    <property type="component" value="Unassembled WGS sequence"/>
</dbReference>
<dbReference type="SUPFAM" id="SSF53448">
    <property type="entry name" value="Nucleotide-diphospho-sugar transferases"/>
    <property type="match status" value="1"/>
</dbReference>